<comment type="caution">
    <text evidence="8">The sequence shown here is derived from an EMBL/GenBank/DDBJ whole genome shotgun (WGS) entry which is preliminary data.</text>
</comment>
<feature type="transmembrane region" description="Helical" evidence="7">
    <location>
        <begin position="165"/>
        <end position="183"/>
    </location>
</feature>
<feature type="transmembrane region" description="Helical" evidence="7">
    <location>
        <begin position="203"/>
        <end position="226"/>
    </location>
</feature>
<protein>
    <submittedName>
        <fullName evidence="8">APC family permease</fullName>
    </submittedName>
</protein>
<dbReference type="GO" id="GO:0005886">
    <property type="term" value="C:plasma membrane"/>
    <property type="evidence" value="ECO:0007669"/>
    <property type="project" value="UniProtKB-SubCell"/>
</dbReference>
<feature type="transmembrane region" description="Helical" evidence="7">
    <location>
        <begin position="238"/>
        <end position="259"/>
    </location>
</feature>
<comment type="subcellular location">
    <subcellularLocation>
        <location evidence="1">Cell membrane</location>
        <topology evidence="1">Multi-pass membrane protein</topology>
    </subcellularLocation>
</comment>
<evidence type="ECO:0000256" key="5">
    <source>
        <dbReference type="ARBA" id="ARBA00023136"/>
    </source>
</evidence>
<dbReference type="AlphaFoldDB" id="A0AA90K7N8"/>
<dbReference type="Gene3D" id="1.20.1740.10">
    <property type="entry name" value="Amino acid/polyamine transporter I"/>
    <property type="match status" value="1"/>
</dbReference>
<evidence type="ECO:0000256" key="7">
    <source>
        <dbReference type="SAM" id="Phobius"/>
    </source>
</evidence>
<organism evidence="8">
    <name type="scientific">Streptantibioticus silvisoli</name>
    <dbReference type="NCBI Taxonomy" id="2705255"/>
    <lineage>
        <taxon>Bacteria</taxon>
        <taxon>Bacillati</taxon>
        <taxon>Actinomycetota</taxon>
        <taxon>Actinomycetes</taxon>
        <taxon>Kitasatosporales</taxon>
        <taxon>Streptomycetaceae</taxon>
        <taxon>Streptantibioticus</taxon>
    </lineage>
</organism>
<keyword evidence="3 7" id="KW-0812">Transmembrane</keyword>
<keyword evidence="4 7" id="KW-1133">Transmembrane helix</keyword>
<feature type="transmembrane region" description="Helical" evidence="7">
    <location>
        <begin position="24"/>
        <end position="48"/>
    </location>
</feature>
<evidence type="ECO:0000256" key="6">
    <source>
        <dbReference type="SAM" id="MobiDB-lite"/>
    </source>
</evidence>
<dbReference type="PIRSF" id="PIRSF006060">
    <property type="entry name" value="AA_transporter"/>
    <property type="match status" value="1"/>
</dbReference>
<dbReference type="RefSeq" id="WP_282698560.1">
    <property type="nucleotide sequence ID" value="NZ_JABXJJ020000008.1"/>
</dbReference>
<accession>A0AA90K7N8</accession>
<feature type="transmembrane region" description="Helical" evidence="7">
    <location>
        <begin position="54"/>
        <end position="74"/>
    </location>
</feature>
<dbReference type="PANTHER" id="PTHR42770">
    <property type="entry name" value="AMINO ACID TRANSPORTER-RELATED"/>
    <property type="match status" value="1"/>
</dbReference>
<evidence type="ECO:0000256" key="1">
    <source>
        <dbReference type="ARBA" id="ARBA00004651"/>
    </source>
</evidence>
<evidence type="ECO:0000313" key="8">
    <source>
        <dbReference type="EMBL" id="MDI5969103.1"/>
    </source>
</evidence>
<dbReference type="PANTHER" id="PTHR42770:SF16">
    <property type="entry name" value="AMINO ACID PERMEASE"/>
    <property type="match status" value="1"/>
</dbReference>
<dbReference type="GO" id="GO:0022857">
    <property type="term" value="F:transmembrane transporter activity"/>
    <property type="evidence" value="ECO:0007669"/>
    <property type="project" value="InterPro"/>
</dbReference>
<keyword evidence="5 7" id="KW-0472">Membrane</keyword>
<evidence type="ECO:0000256" key="2">
    <source>
        <dbReference type="ARBA" id="ARBA00022475"/>
    </source>
</evidence>
<dbReference type="InterPro" id="IPR002293">
    <property type="entry name" value="AA/rel_permease1"/>
</dbReference>
<dbReference type="InterPro" id="IPR050367">
    <property type="entry name" value="APC_superfamily"/>
</dbReference>
<feature type="transmembrane region" description="Helical" evidence="7">
    <location>
        <begin position="103"/>
        <end position="123"/>
    </location>
</feature>
<gene>
    <name evidence="8" type="ORF">POF50_007050</name>
</gene>
<dbReference type="EMBL" id="JABXJJ020000008">
    <property type="protein sequence ID" value="MDI5969103.1"/>
    <property type="molecule type" value="Genomic_DNA"/>
</dbReference>
<name>A0AA90K7N8_9ACTN</name>
<feature type="transmembrane region" description="Helical" evidence="7">
    <location>
        <begin position="410"/>
        <end position="428"/>
    </location>
</feature>
<feature type="compositionally biased region" description="Low complexity" evidence="6">
    <location>
        <begin position="489"/>
        <end position="506"/>
    </location>
</feature>
<reference evidence="8" key="1">
    <citation type="submission" date="2023-05" db="EMBL/GenBank/DDBJ databases">
        <title>Streptantibioticus silvisoli sp. nov., acidotolerant actinomycetes 1 from pine litter.</title>
        <authorList>
            <person name="Swiecimska M."/>
            <person name="Golinska P."/>
            <person name="Sangal V."/>
            <person name="Wachnowicz B."/>
            <person name="Goodfellow M."/>
        </authorList>
    </citation>
    <scope>NUCLEOTIDE SEQUENCE</scope>
    <source>
        <strain evidence="8">SL13</strain>
    </source>
</reference>
<sequence>MSADRPAGRSPNPVSGGHLGTRHILVLIVAAAAPLSAMVGTVPLAIAFGTGAGVPAAFTFAGITLLCFSVGFAVSARRTGGVGGFYVSVADGLGRPPAAATGYVAVVSYNCATFGLVGALGYFTHLVLADHGVHVPWEWCAAAGLALVAVLGYREIALSARLLTLMMLGEVGILCVLDIAVLVRHGLGALPLSSFSPARAAGPGLGVTLAFCFISFIGFESAALYGKEAKNPRRSVPRATYGAVVLIAGFYALTSWIAVGAVGPGKVQGVAGRQMGDFFFRLGGDYLGGAGATVLQILLCTSLLAACLALHCATNRYTQTLATDGLLPRSLSALHPRHGSPHRASVVQNVLTVLVVAGFAVAGLDPYADLTTSMLGLGTVGIIALQAIAAASVLGLRFKGGGTHWWREGVAPVLGFAGLLVSLWLVIANFDMITGKPGTLVAYLPWLIPVAAVVGAGYAGWLRSAHPGRYRALGQIERVPDPAPPAGPAPAAAATGATATAPGAPGSPVHDR</sequence>
<feature type="transmembrane region" description="Helical" evidence="7">
    <location>
        <begin position="286"/>
        <end position="310"/>
    </location>
</feature>
<feature type="region of interest" description="Disordered" evidence="6">
    <location>
        <begin position="479"/>
        <end position="512"/>
    </location>
</feature>
<evidence type="ECO:0000256" key="4">
    <source>
        <dbReference type="ARBA" id="ARBA00022989"/>
    </source>
</evidence>
<proteinExistence type="predicted"/>
<feature type="transmembrane region" description="Helical" evidence="7">
    <location>
        <begin position="440"/>
        <end position="461"/>
    </location>
</feature>
<feature type="transmembrane region" description="Helical" evidence="7">
    <location>
        <begin position="135"/>
        <end position="153"/>
    </location>
</feature>
<feature type="transmembrane region" description="Helical" evidence="7">
    <location>
        <begin position="346"/>
        <end position="364"/>
    </location>
</feature>
<evidence type="ECO:0000256" key="3">
    <source>
        <dbReference type="ARBA" id="ARBA00022692"/>
    </source>
</evidence>
<dbReference type="Pfam" id="PF13520">
    <property type="entry name" value="AA_permease_2"/>
    <property type="match status" value="1"/>
</dbReference>
<feature type="transmembrane region" description="Helical" evidence="7">
    <location>
        <begin position="376"/>
        <end position="398"/>
    </location>
</feature>
<keyword evidence="2" id="KW-1003">Cell membrane</keyword>